<feature type="transmembrane region" description="Helical" evidence="2">
    <location>
        <begin position="92"/>
        <end position="112"/>
    </location>
</feature>
<organism evidence="4 5">
    <name type="scientific">Clitoria ternatea</name>
    <name type="common">Butterfly pea</name>
    <dbReference type="NCBI Taxonomy" id="43366"/>
    <lineage>
        <taxon>Eukaryota</taxon>
        <taxon>Viridiplantae</taxon>
        <taxon>Streptophyta</taxon>
        <taxon>Embryophyta</taxon>
        <taxon>Tracheophyta</taxon>
        <taxon>Spermatophyta</taxon>
        <taxon>Magnoliopsida</taxon>
        <taxon>eudicotyledons</taxon>
        <taxon>Gunneridae</taxon>
        <taxon>Pentapetalae</taxon>
        <taxon>rosids</taxon>
        <taxon>fabids</taxon>
        <taxon>Fabales</taxon>
        <taxon>Fabaceae</taxon>
        <taxon>Papilionoideae</taxon>
        <taxon>50 kb inversion clade</taxon>
        <taxon>NPAAA clade</taxon>
        <taxon>indigoferoid/millettioid clade</taxon>
        <taxon>Phaseoleae</taxon>
        <taxon>Clitoria</taxon>
    </lineage>
</organism>
<reference evidence="4 5" key="1">
    <citation type="submission" date="2024-01" db="EMBL/GenBank/DDBJ databases">
        <title>The genomes of 5 underutilized Papilionoideae crops provide insights into root nodulation and disease resistance.</title>
        <authorList>
            <person name="Yuan L."/>
        </authorList>
    </citation>
    <scope>NUCLEOTIDE SEQUENCE [LARGE SCALE GENOMIC DNA]</scope>
    <source>
        <strain evidence="4">LY-2023</strain>
        <tissue evidence="4">Leaf</tissue>
    </source>
</reference>
<name>A0AAN9K623_CLITE</name>
<sequence>MRTVLRLLYSILRASSICLVFELSEGGKLLAVVTACNGRVAVLQLPIINQSKRSFLEVKNQVVKMSTMPTYQQQEQPPPVIVSQESSQHGSVGPVVGVMVVIIVLGVIAVMIGRLCSGRRIMGHGQYDVESWAERKCSTCIDGRINLPIPRPSSEPNNTSLPATPIHSQETKRTEQSSQSSPPN</sequence>
<dbReference type="PANTHER" id="PTHR33429">
    <property type="entry name" value="OS02G0708000 PROTEIN-RELATED"/>
    <property type="match status" value="1"/>
</dbReference>
<protein>
    <submittedName>
        <fullName evidence="4">Uncharacterized protein</fullName>
    </submittedName>
</protein>
<feature type="signal peptide" evidence="3">
    <location>
        <begin position="1"/>
        <end position="26"/>
    </location>
</feature>
<evidence type="ECO:0000256" key="2">
    <source>
        <dbReference type="SAM" id="Phobius"/>
    </source>
</evidence>
<evidence type="ECO:0000256" key="3">
    <source>
        <dbReference type="SAM" id="SignalP"/>
    </source>
</evidence>
<accession>A0AAN9K623</accession>
<evidence type="ECO:0000256" key="1">
    <source>
        <dbReference type="SAM" id="MobiDB-lite"/>
    </source>
</evidence>
<evidence type="ECO:0000313" key="4">
    <source>
        <dbReference type="EMBL" id="KAK7310874.1"/>
    </source>
</evidence>
<dbReference type="EMBL" id="JAYKXN010000002">
    <property type="protein sequence ID" value="KAK7310874.1"/>
    <property type="molecule type" value="Genomic_DNA"/>
</dbReference>
<feature type="region of interest" description="Disordered" evidence="1">
    <location>
        <begin position="147"/>
        <end position="184"/>
    </location>
</feature>
<comment type="caution">
    <text evidence="4">The sequence shown here is derived from an EMBL/GenBank/DDBJ whole genome shotgun (WGS) entry which is preliminary data.</text>
</comment>
<keyword evidence="3" id="KW-0732">Signal</keyword>
<dbReference type="AlphaFoldDB" id="A0AAN9K623"/>
<keyword evidence="2" id="KW-0472">Membrane</keyword>
<proteinExistence type="predicted"/>
<keyword evidence="2" id="KW-1133">Transmembrane helix</keyword>
<dbReference type="Proteomes" id="UP001359559">
    <property type="component" value="Unassembled WGS sequence"/>
</dbReference>
<feature type="compositionally biased region" description="Polar residues" evidence="1">
    <location>
        <begin position="154"/>
        <end position="168"/>
    </location>
</feature>
<keyword evidence="2" id="KW-0812">Transmembrane</keyword>
<keyword evidence="5" id="KW-1185">Reference proteome</keyword>
<evidence type="ECO:0000313" key="5">
    <source>
        <dbReference type="Proteomes" id="UP001359559"/>
    </source>
</evidence>
<feature type="chain" id="PRO_5042900586" evidence="3">
    <location>
        <begin position="27"/>
        <end position="184"/>
    </location>
</feature>
<gene>
    <name evidence="4" type="ORF">RJT34_08647</name>
</gene>
<dbReference type="PANTHER" id="PTHR33429:SF24">
    <property type="entry name" value="EXPRESSED PROTEIN"/>
    <property type="match status" value="1"/>
</dbReference>